<keyword evidence="1" id="KW-0677">Repeat</keyword>
<dbReference type="Gene3D" id="1.25.40.10">
    <property type="entry name" value="Tetratricopeptide repeat domain"/>
    <property type="match status" value="1"/>
</dbReference>
<dbReference type="KEGG" id="cch:Cag_0632"/>
<dbReference type="PANTHER" id="PTHR44858">
    <property type="entry name" value="TETRATRICOPEPTIDE REPEAT PROTEIN 6"/>
    <property type="match status" value="1"/>
</dbReference>
<dbReference type="PANTHER" id="PTHR44858:SF1">
    <property type="entry name" value="UDP-N-ACETYLGLUCOSAMINE--PEPTIDE N-ACETYLGLUCOSAMINYLTRANSFERASE SPINDLY-RELATED"/>
    <property type="match status" value="1"/>
</dbReference>
<name>Q3ASX0_CHLCH</name>
<evidence type="ECO:0000313" key="4">
    <source>
        <dbReference type="EMBL" id="ABB27905.1"/>
    </source>
</evidence>
<dbReference type="PROSITE" id="PS50005">
    <property type="entry name" value="TPR"/>
    <property type="match status" value="2"/>
</dbReference>
<evidence type="ECO:0000256" key="2">
    <source>
        <dbReference type="ARBA" id="ARBA00022803"/>
    </source>
</evidence>
<organism evidence="4">
    <name type="scientific">Chlorobium chlorochromatii (strain CaD3)</name>
    <dbReference type="NCBI Taxonomy" id="340177"/>
    <lineage>
        <taxon>Bacteria</taxon>
        <taxon>Pseudomonadati</taxon>
        <taxon>Chlorobiota</taxon>
        <taxon>Chlorobiia</taxon>
        <taxon>Chlorobiales</taxon>
        <taxon>Chlorobiaceae</taxon>
        <taxon>Chlorobium/Pelodictyon group</taxon>
        <taxon>Chlorobium</taxon>
    </lineage>
</organism>
<dbReference type="AlphaFoldDB" id="Q3ASX0"/>
<dbReference type="HOGENOM" id="CLU_1352633_0_0_10"/>
<dbReference type="STRING" id="340177.Cag_0632"/>
<reference evidence="4" key="1">
    <citation type="submission" date="2005-08" db="EMBL/GenBank/DDBJ databases">
        <title>Complete sequence of Chlorobium chlorochromatii CaD3.</title>
        <authorList>
            <person name="Copeland A."/>
            <person name="Lucas S."/>
            <person name="Lapidus A."/>
            <person name="Barry K."/>
            <person name="Detter J.C."/>
            <person name="Glavina T."/>
            <person name="Hammon N."/>
            <person name="Israni S."/>
            <person name="Pitluck S."/>
            <person name="Bryant D."/>
            <person name="Schmutz J."/>
            <person name="Larimer F."/>
            <person name="Land M."/>
            <person name="Kyrpides N."/>
            <person name="Ivanova N."/>
            <person name="Richardson P."/>
        </authorList>
    </citation>
    <scope>NUCLEOTIDE SEQUENCE [LARGE SCALE GENOMIC DNA]</scope>
    <source>
        <strain evidence="4">CaD3</strain>
    </source>
</reference>
<feature type="repeat" description="TPR" evidence="3">
    <location>
        <begin position="85"/>
        <end position="118"/>
    </location>
</feature>
<proteinExistence type="predicted"/>
<evidence type="ECO:0000256" key="3">
    <source>
        <dbReference type="PROSITE-ProRule" id="PRU00339"/>
    </source>
</evidence>
<dbReference type="InterPro" id="IPR011990">
    <property type="entry name" value="TPR-like_helical_dom_sf"/>
</dbReference>
<dbReference type="InterPro" id="IPR019734">
    <property type="entry name" value="TPR_rpt"/>
</dbReference>
<dbReference type="EMBL" id="CP000108">
    <property type="protein sequence ID" value="ABB27905.1"/>
    <property type="molecule type" value="Genomic_DNA"/>
</dbReference>
<keyword evidence="2 3" id="KW-0802">TPR repeat</keyword>
<dbReference type="eggNOG" id="COG0457">
    <property type="taxonomic scope" value="Bacteria"/>
</dbReference>
<sequence length="198" mass="22492">MVQSSNEGGGVSATAPYYTSYKQALAYVDEQRYEEALQLFDHCIAIERRHAALLYGRAVTLLALGTYRQACCDLFKSLALDKAQPEAWKHLAYLLFMLGKDEPAEKTLKKALERFPDYAPLYCVLADIYLDLGEFDKAHEAIEQALRLDPQNPEPHSKLAMYYVARGNMEGLQQECKTLEQLDAALAEQIRTLFFENQ</sequence>
<dbReference type="SMART" id="SM00028">
    <property type="entry name" value="TPR"/>
    <property type="match status" value="4"/>
</dbReference>
<dbReference type="PROSITE" id="PS50293">
    <property type="entry name" value="TPR_REGION"/>
    <property type="match status" value="1"/>
</dbReference>
<feature type="repeat" description="TPR" evidence="3">
    <location>
        <begin position="119"/>
        <end position="152"/>
    </location>
</feature>
<dbReference type="InterPro" id="IPR050498">
    <property type="entry name" value="Ycf3"/>
</dbReference>
<dbReference type="SUPFAM" id="SSF48452">
    <property type="entry name" value="TPR-like"/>
    <property type="match status" value="1"/>
</dbReference>
<gene>
    <name evidence="4" type="ordered locus">Cag_0632</name>
</gene>
<evidence type="ECO:0000256" key="1">
    <source>
        <dbReference type="ARBA" id="ARBA00022737"/>
    </source>
</evidence>
<dbReference type="Pfam" id="PF13432">
    <property type="entry name" value="TPR_16"/>
    <property type="match status" value="1"/>
</dbReference>
<accession>Q3ASX0</accession>
<protein>
    <submittedName>
        <fullName evidence="4">TPR repeat</fullName>
    </submittedName>
</protein>
<dbReference type="Pfam" id="PF14559">
    <property type="entry name" value="TPR_19"/>
    <property type="match status" value="1"/>
</dbReference>
<dbReference type="OrthoDB" id="597538at2"/>